<evidence type="ECO:0000256" key="2">
    <source>
        <dbReference type="ARBA" id="ARBA00022857"/>
    </source>
</evidence>
<dbReference type="PANTHER" id="PTHR11645">
    <property type="entry name" value="PYRROLINE-5-CARBOXYLATE REDUCTASE"/>
    <property type="match status" value="1"/>
</dbReference>
<comment type="pathway">
    <text evidence="4">Amino-acid biosynthesis; L-proline biosynthesis; L-proline from L-glutamate 5-semialdehyde: step 1/1.</text>
</comment>
<protein>
    <recommendedName>
        <fullName evidence="4">Pyrroline-5-carboxylate reductase</fullName>
        <ecNumber evidence="4">1.5.1.2</ecNumber>
    </recommendedName>
</protein>
<dbReference type="GO" id="GO:0004735">
    <property type="term" value="F:pyrroline-5-carboxylate reductase activity"/>
    <property type="evidence" value="ECO:0007669"/>
    <property type="project" value="UniProtKB-EC"/>
</dbReference>
<name>A0AAN6QJ84_9PEZI</name>
<dbReference type="SUPFAM" id="SSF48179">
    <property type="entry name" value="6-phosphogluconate dehydrogenase C-terminal domain-like"/>
    <property type="match status" value="1"/>
</dbReference>
<feature type="domain" description="Pyrroline-5-carboxylate reductase dimerisation" evidence="6">
    <location>
        <begin position="232"/>
        <end position="335"/>
    </location>
</feature>
<evidence type="ECO:0000256" key="3">
    <source>
        <dbReference type="ARBA" id="ARBA00023002"/>
    </source>
</evidence>
<organism evidence="7 8">
    <name type="scientific">Friedmanniomyces endolithicus</name>
    <dbReference type="NCBI Taxonomy" id="329885"/>
    <lineage>
        <taxon>Eukaryota</taxon>
        <taxon>Fungi</taxon>
        <taxon>Dikarya</taxon>
        <taxon>Ascomycota</taxon>
        <taxon>Pezizomycotina</taxon>
        <taxon>Dothideomycetes</taxon>
        <taxon>Dothideomycetidae</taxon>
        <taxon>Mycosphaerellales</taxon>
        <taxon>Teratosphaeriaceae</taxon>
        <taxon>Friedmanniomyces</taxon>
    </lineage>
</organism>
<evidence type="ECO:0000313" key="7">
    <source>
        <dbReference type="EMBL" id="KAK0966371.1"/>
    </source>
</evidence>
<comment type="catalytic activity">
    <reaction evidence="4">
        <text>L-proline + NADP(+) = (S)-1-pyrroline-5-carboxylate + NADPH + 2 H(+)</text>
        <dbReference type="Rhea" id="RHEA:14109"/>
        <dbReference type="ChEBI" id="CHEBI:15378"/>
        <dbReference type="ChEBI" id="CHEBI:17388"/>
        <dbReference type="ChEBI" id="CHEBI:57783"/>
        <dbReference type="ChEBI" id="CHEBI:58349"/>
        <dbReference type="ChEBI" id="CHEBI:60039"/>
        <dbReference type="EC" id="1.5.1.2"/>
    </reaction>
</comment>
<evidence type="ECO:0000259" key="5">
    <source>
        <dbReference type="Pfam" id="PF03807"/>
    </source>
</evidence>
<keyword evidence="8" id="KW-1185">Reference proteome</keyword>
<dbReference type="InterPro" id="IPR000304">
    <property type="entry name" value="Pyrroline-COOH_reductase"/>
</dbReference>
<dbReference type="EC" id="1.5.1.2" evidence="4"/>
<keyword evidence="4" id="KW-0641">Proline biosynthesis</keyword>
<gene>
    <name evidence="7" type="primary">PRO3_2</name>
    <name evidence="7" type="ORF">LTR91_017582</name>
</gene>
<dbReference type="Pfam" id="PF03807">
    <property type="entry name" value="F420_oxidored"/>
    <property type="match status" value="1"/>
</dbReference>
<feature type="domain" description="Pyrroline-5-carboxylate reductase catalytic N-terminal" evidence="5">
    <location>
        <begin position="45"/>
        <end position="164"/>
    </location>
</feature>
<dbReference type="EMBL" id="JAUJLE010000231">
    <property type="protein sequence ID" value="KAK0966371.1"/>
    <property type="molecule type" value="Genomic_DNA"/>
</dbReference>
<dbReference type="InterPro" id="IPR036291">
    <property type="entry name" value="NAD(P)-bd_dom_sf"/>
</dbReference>
<dbReference type="Gene3D" id="1.10.3730.10">
    <property type="entry name" value="ProC C-terminal domain-like"/>
    <property type="match status" value="1"/>
</dbReference>
<dbReference type="GO" id="GO:0055129">
    <property type="term" value="P:L-proline biosynthetic process"/>
    <property type="evidence" value="ECO:0007669"/>
    <property type="project" value="TreeGrafter"/>
</dbReference>
<dbReference type="NCBIfam" id="TIGR00112">
    <property type="entry name" value="proC"/>
    <property type="match status" value="1"/>
</dbReference>
<dbReference type="Proteomes" id="UP001175353">
    <property type="component" value="Unassembled WGS sequence"/>
</dbReference>
<evidence type="ECO:0000256" key="4">
    <source>
        <dbReference type="RuleBase" id="RU003903"/>
    </source>
</evidence>
<keyword evidence="2 4" id="KW-0521">NADP</keyword>
<evidence type="ECO:0000313" key="8">
    <source>
        <dbReference type="Proteomes" id="UP001175353"/>
    </source>
</evidence>
<dbReference type="InterPro" id="IPR053790">
    <property type="entry name" value="P5CR-like_CS"/>
</dbReference>
<dbReference type="SUPFAM" id="SSF51735">
    <property type="entry name" value="NAD(P)-binding Rossmann-fold domains"/>
    <property type="match status" value="1"/>
</dbReference>
<comment type="caution">
    <text evidence="7">The sequence shown here is derived from an EMBL/GenBank/DDBJ whole genome shotgun (WGS) entry which is preliminary data.</text>
</comment>
<keyword evidence="4" id="KW-0028">Amino-acid biosynthesis</keyword>
<dbReference type="FunFam" id="1.10.3730.10:FF:000001">
    <property type="entry name" value="Pyrroline-5-carboxylate reductase"/>
    <property type="match status" value="1"/>
</dbReference>
<dbReference type="InterPro" id="IPR028939">
    <property type="entry name" value="P5C_Rdtase_cat_N"/>
</dbReference>
<dbReference type="AlphaFoldDB" id="A0AAN6QJ84"/>
<dbReference type="PROSITE" id="PS00521">
    <property type="entry name" value="P5CR"/>
    <property type="match status" value="1"/>
</dbReference>
<dbReference type="PANTHER" id="PTHR11645:SF0">
    <property type="entry name" value="PYRROLINE-5-CARBOXYLATE REDUCTASE 3"/>
    <property type="match status" value="1"/>
</dbReference>
<reference evidence="7" key="1">
    <citation type="submission" date="2023-06" db="EMBL/GenBank/DDBJ databases">
        <title>Black Yeasts Isolated from many extreme environments.</title>
        <authorList>
            <person name="Coleine C."/>
            <person name="Stajich J.E."/>
            <person name="Selbmann L."/>
        </authorList>
    </citation>
    <scope>NUCLEOTIDE SEQUENCE</scope>
    <source>
        <strain evidence="7">CCFEE 5200</strain>
    </source>
</reference>
<evidence type="ECO:0000256" key="1">
    <source>
        <dbReference type="ARBA" id="ARBA00005525"/>
    </source>
</evidence>
<proteinExistence type="inferred from homology"/>
<dbReference type="Gene3D" id="3.40.50.720">
    <property type="entry name" value="NAD(P)-binding Rossmann-like Domain"/>
    <property type="match status" value="1"/>
</dbReference>
<keyword evidence="3 4" id="KW-0560">Oxidoreductase</keyword>
<dbReference type="InterPro" id="IPR029036">
    <property type="entry name" value="P5CR_dimer"/>
</dbReference>
<sequence length="366" mass="38253">MERDLTPDWILKQTLNLQQTALMSFLKEKESAMGGNGESSEGLTLTVLGCGTMGIAILGGILDSLSTSRSKQSDTAVQDEPKRLPSRFNACVRSSKSAERIKGELGQYEAFKHLTIHQNSNANPTQDADVIIIGCKPHMVRGVLQAEGMQKAVKGKLVISICAGLTEEQIVAFLPSATHCTVVRALPNTAAAVRESMTVIATSPSAPLDQDTDALMTWIFTRIGRVARMPSANMDACTALCGSGPAFIALIVESMAAGAIAMGIPRDDAYFMTAQTARGMTQLILTGGEGGKAEHPAILKDKVSTPGGCTIGGLLVLEEAGVRGTLAKAVREATVVAGLLGEGKGGVNGTRRNLSTAYVLAVVLGA</sequence>
<dbReference type="HAMAP" id="MF_01925">
    <property type="entry name" value="P5C_reductase"/>
    <property type="match status" value="1"/>
</dbReference>
<comment type="similarity">
    <text evidence="1 4">Belongs to the pyrroline-5-carboxylate reductase family.</text>
</comment>
<dbReference type="InterPro" id="IPR008927">
    <property type="entry name" value="6-PGluconate_DH-like_C_sf"/>
</dbReference>
<evidence type="ECO:0000259" key="6">
    <source>
        <dbReference type="Pfam" id="PF14748"/>
    </source>
</evidence>
<accession>A0AAN6QJ84</accession>
<dbReference type="Pfam" id="PF14748">
    <property type="entry name" value="P5CR_dimer"/>
    <property type="match status" value="1"/>
</dbReference>